<organism evidence="3 4">
    <name type="scientific">Skermanella stibiiresistens SB22</name>
    <dbReference type="NCBI Taxonomy" id="1385369"/>
    <lineage>
        <taxon>Bacteria</taxon>
        <taxon>Pseudomonadati</taxon>
        <taxon>Pseudomonadota</taxon>
        <taxon>Alphaproteobacteria</taxon>
        <taxon>Rhodospirillales</taxon>
        <taxon>Azospirillaceae</taxon>
        <taxon>Skermanella</taxon>
    </lineage>
</organism>
<dbReference type="CDD" id="cd06433">
    <property type="entry name" value="GT_2_WfgS_like"/>
    <property type="match status" value="1"/>
</dbReference>
<proteinExistence type="predicted"/>
<dbReference type="PANTHER" id="PTHR43685:SF2">
    <property type="entry name" value="GLYCOSYLTRANSFERASE 2-LIKE DOMAIN-CONTAINING PROTEIN"/>
    <property type="match status" value="1"/>
</dbReference>
<dbReference type="InterPro" id="IPR050834">
    <property type="entry name" value="Glycosyltransf_2"/>
</dbReference>
<dbReference type="AlphaFoldDB" id="W9GYE1"/>
<dbReference type="InterPro" id="IPR001173">
    <property type="entry name" value="Glyco_trans_2-like"/>
</dbReference>
<dbReference type="GO" id="GO:0016740">
    <property type="term" value="F:transferase activity"/>
    <property type="evidence" value="ECO:0007669"/>
    <property type="project" value="UniProtKB-KW"/>
</dbReference>
<dbReference type="PANTHER" id="PTHR43685">
    <property type="entry name" value="GLYCOSYLTRANSFERASE"/>
    <property type="match status" value="1"/>
</dbReference>
<evidence type="ECO:0000256" key="1">
    <source>
        <dbReference type="SAM" id="Phobius"/>
    </source>
</evidence>
<dbReference type="Pfam" id="PF00535">
    <property type="entry name" value="Glycos_transf_2"/>
    <property type="match status" value="1"/>
</dbReference>
<dbReference type="InterPro" id="IPR029044">
    <property type="entry name" value="Nucleotide-diphossugar_trans"/>
</dbReference>
<protein>
    <submittedName>
        <fullName evidence="3">Colanic acid biosynthesis glycosyl transferase</fullName>
    </submittedName>
</protein>
<reference evidence="3 4" key="1">
    <citation type="submission" date="2013-08" db="EMBL/GenBank/DDBJ databases">
        <title>The genome sequence of Skermanella stibiiresistens.</title>
        <authorList>
            <person name="Zhu W."/>
            <person name="Wang G."/>
        </authorList>
    </citation>
    <scope>NUCLEOTIDE SEQUENCE [LARGE SCALE GENOMIC DNA]</scope>
    <source>
        <strain evidence="3 4">SB22</strain>
    </source>
</reference>
<keyword evidence="3" id="KW-0808">Transferase</keyword>
<dbReference type="Gene3D" id="3.90.550.10">
    <property type="entry name" value="Spore Coat Polysaccharide Biosynthesis Protein SpsA, Chain A"/>
    <property type="match status" value="1"/>
</dbReference>
<name>W9GYE1_9PROT</name>
<dbReference type="SUPFAM" id="SSF53448">
    <property type="entry name" value="Nucleotide-diphospho-sugar transferases"/>
    <property type="match status" value="1"/>
</dbReference>
<dbReference type="PATRIC" id="fig|1385369.3.peg.4002"/>
<dbReference type="STRING" id="1385369.N825_10075"/>
<keyword evidence="1" id="KW-1133">Transmembrane helix</keyword>
<evidence type="ECO:0000313" key="4">
    <source>
        <dbReference type="Proteomes" id="UP000019486"/>
    </source>
</evidence>
<comment type="caution">
    <text evidence="3">The sequence shown here is derived from an EMBL/GenBank/DDBJ whole genome shotgun (WGS) entry which is preliminary data.</text>
</comment>
<dbReference type="Proteomes" id="UP000019486">
    <property type="component" value="Unassembled WGS sequence"/>
</dbReference>
<evidence type="ECO:0000313" key="3">
    <source>
        <dbReference type="EMBL" id="EWY38834.1"/>
    </source>
</evidence>
<feature type="transmembrane region" description="Helical" evidence="1">
    <location>
        <begin position="235"/>
        <end position="256"/>
    </location>
</feature>
<feature type="domain" description="Glycosyltransferase 2-like" evidence="2">
    <location>
        <begin position="18"/>
        <end position="104"/>
    </location>
</feature>
<dbReference type="RefSeq" id="WP_051512626.1">
    <property type="nucleotide sequence ID" value="NZ_AVFL01000015.1"/>
</dbReference>
<evidence type="ECO:0000259" key="2">
    <source>
        <dbReference type="Pfam" id="PF00535"/>
    </source>
</evidence>
<keyword evidence="1" id="KW-0812">Transmembrane</keyword>
<keyword evidence="4" id="KW-1185">Reference proteome</keyword>
<dbReference type="OrthoDB" id="9794124at2"/>
<sequence length="274" mass="30343">MRAPATSAPHGRGIPLFSIITVVLNDRDGLEATRRSLLRQTCRDFEWIIVDGGSADGTAAAIRSFGDEVAWWRSAADRGPYDAMNNGMAAAKGEYLLFLNADDTLVSCGSLAWLKGEILAGATPDGPLDFVYCATLERSAGGGLRIKPARSHRMVWYGMFTHHQAMIYRRAVVAGLAYDLSFTVGADYAFTIEALGRSARVARGKQPLAVFAPAGLSGRLDRVGRLDQTRIRRKFLSLPVVFCFLIIQVQSMTMLVRRRWPVIYEICRCWRMYG</sequence>
<accession>W9GYE1</accession>
<dbReference type="EMBL" id="AVFL01000015">
    <property type="protein sequence ID" value="EWY38834.1"/>
    <property type="molecule type" value="Genomic_DNA"/>
</dbReference>
<keyword evidence="1" id="KW-0472">Membrane</keyword>
<gene>
    <name evidence="3" type="ORF">N825_10075</name>
</gene>